<dbReference type="InterPro" id="IPR045851">
    <property type="entry name" value="AMP-bd_C_sf"/>
</dbReference>
<dbReference type="PROSITE" id="PS00455">
    <property type="entry name" value="AMP_BINDING"/>
    <property type="match status" value="1"/>
</dbReference>
<evidence type="ECO:0000256" key="4">
    <source>
        <dbReference type="ARBA" id="ARBA00022598"/>
    </source>
</evidence>
<dbReference type="InterPro" id="IPR001242">
    <property type="entry name" value="Condensation_dom"/>
</dbReference>
<proteinExistence type="inferred from homology"/>
<reference evidence="8" key="1">
    <citation type="journal article" date="2016" name="Genome Announc.">
        <title>Genome sequence of Ustilaginoidea virens IPU010, a rice pathogenic fungus causing false smut.</title>
        <authorList>
            <person name="Kumagai T."/>
            <person name="Ishii T."/>
            <person name="Terai G."/>
            <person name="Umemura M."/>
            <person name="Machida M."/>
            <person name="Asai K."/>
        </authorList>
    </citation>
    <scope>NUCLEOTIDE SEQUENCE [LARGE SCALE GENOMIC DNA]</scope>
    <source>
        <strain evidence="8">IPU010</strain>
    </source>
</reference>
<protein>
    <recommendedName>
        <fullName evidence="6">Carrier domain-containing protein</fullName>
    </recommendedName>
</protein>
<dbReference type="InterPro" id="IPR009081">
    <property type="entry name" value="PP-bd_ACP"/>
</dbReference>
<dbReference type="FunFam" id="3.30.559.30:FF:000002">
    <property type="entry name" value="Nonribosomal peptide synthase Pes1"/>
    <property type="match status" value="1"/>
</dbReference>
<evidence type="ECO:0000256" key="1">
    <source>
        <dbReference type="ARBA" id="ARBA00005179"/>
    </source>
</evidence>
<dbReference type="Gene3D" id="3.40.50.12780">
    <property type="entry name" value="N-terminal domain of ligase-like"/>
    <property type="match status" value="1"/>
</dbReference>
<comment type="pathway">
    <text evidence="1">Secondary metabolite biosynthesis.</text>
</comment>
<gene>
    <name evidence="7" type="ORF">UVI_02029750</name>
</gene>
<keyword evidence="3" id="KW-0597">Phosphoprotein</keyword>
<dbReference type="CDD" id="cd19534">
    <property type="entry name" value="E_NRPS"/>
    <property type="match status" value="1"/>
</dbReference>
<dbReference type="Pfam" id="PF00501">
    <property type="entry name" value="AMP-binding"/>
    <property type="match status" value="1"/>
</dbReference>
<dbReference type="FunFam" id="3.30.559.10:FF:000016">
    <property type="entry name" value="Nonribosomal peptide synthase Pes1"/>
    <property type="match status" value="1"/>
</dbReference>
<dbReference type="FunFam" id="3.30.300.30:FF:000015">
    <property type="entry name" value="Nonribosomal peptide synthase SidD"/>
    <property type="match status" value="1"/>
</dbReference>
<dbReference type="GO" id="GO:0044550">
    <property type="term" value="P:secondary metabolite biosynthetic process"/>
    <property type="evidence" value="ECO:0007669"/>
    <property type="project" value="TreeGrafter"/>
</dbReference>
<dbReference type="InterPro" id="IPR023213">
    <property type="entry name" value="CAT-like_dom_sf"/>
</dbReference>
<dbReference type="PANTHER" id="PTHR45527">
    <property type="entry name" value="NONRIBOSOMAL PEPTIDE SYNTHETASE"/>
    <property type="match status" value="1"/>
</dbReference>
<dbReference type="GO" id="GO:0016874">
    <property type="term" value="F:ligase activity"/>
    <property type="evidence" value="ECO:0007669"/>
    <property type="project" value="UniProtKB-KW"/>
</dbReference>
<evidence type="ECO:0000256" key="2">
    <source>
        <dbReference type="ARBA" id="ARBA00022450"/>
    </source>
</evidence>
<dbReference type="Pfam" id="PF00550">
    <property type="entry name" value="PP-binding"/>
    <property type="match status" value="3"/>
</dbReference>
<dbReference type="Pfam" id="PF00668">
    <property type="entry name" value="Condensation"/>
    <property type="match status" value="3"/>
</dbReference>
<comment type="similarity">
    <text evidence="5">Belongs to the NRP synthetase family.</text>
</comment>
<evidence type="ECO:0000313" key="8">
    <source>
        <dbReference type="Proteomes" id="UP000054053"/>
    </source>
</evidence>
<dbReference type="SUPFAM" id="SSF56801">
    <property type="entry name" value="Acetyl-CoA synthetase-like"/>
    <property type="match status" value="2"/>
</dbReference>
<dbReference type="PROSITE" id="PS50075">
    <property type="entry name" value="CARRIER"/>
    <property type="match status" value="2"/>
</dbReference>
<dbReference type="InterPro" id="IPR000873">
    <property type="entry name" value="AMP-dep_synth/lig_dom"/>
</dbReference>
<comment type="caution">
    <text evidence="7">The sequence shown here is derived from an EMBL/GenBank/DDBJ whole genome shotgun (WGS) entry which is preliminary data.</text>
</comment>
<dbReference type="EMBL" id="BBTG02000012">
    <property type="protein sequence ID" value="GAO15125.1"/>
    <property type="molecule type" value="Genomic_DNA"/>
</dbReference>
<name>A0A1B5KVV5_USTVR</name>
<dbReference type="Gene3D" id="1.10.1200.10">
    <property type="entry name" value="ACP-like"/>
    <property type="match status" value="3"/>
</dbReference>
<dbReference type="PANTHER" id="PTHR45527:SF12">
    <property type="entry name" value="NONRIBOSOMAL PEPTIDE SYNTHETASE IVOA"/>
    <property type="match status" value="1"/>
</dbReference>
<dbReference type="GO" id="GO:0031177">
    <property type="term" value="F:phosphopantetheine binding"/>
    <property type="evidence" value="ECO:0007669"/>
    <property type="project" value="TreeGrafter"/>
</dbReference>
<accession>A0A1B5KVV5</accession>
<dbReference type="GO" id="GO:0043041">
    <property type="term" value="P:amino acid activation for nonribosomal peptide biosynthetic process"/>
    <property type="evidence" value="ECO:0007669"/>
    <property type="project" value="TreeGrafter"/>
</dbReference>
<evidence type="ECO:0000256" key="3">
    <source>
        <dbReference type="ARBA" id="ARBA00022553"/>
    </source>
</evidence>
<feature type="domain" description="Carrier" evidence="6">
    <location>
        <begin position="2587"/>
        <end position="2662"/>
    </location>
</feature>
<evidence type="ECO:0000259" key="6">
    <source>
        <dbReference type="PROSITE" id="PS50075"/>
    </source>
</evidence>
<evidence type="ECO:0000256" key="5">
    <source>
        <dbReference type="ARBA" id="ARBA00029454"/>
    </source>
</evidence>
<dbReference type="FunFam" id="1.10.1200.10:FF:000005">
    <property type="entry name" value="Nonribosomal peptide synthetase 1"/>
    <property type="match status" value="1"/>
</dbReference>
<dbReference type="InterPro" id="IPR006162">
    <property type="entry name" value="Ppantetheine_attach_site"/>
</dbReference>
<dbReference type="InterPro" id="IPR020845">
    <property type="entry name" value="AMP-binding_CS"/>
</dbReference>
<dbReference type="Gene3D" id="3.30.300.30">
    <property type="match status" value="2"/>
</dbReference>
<dbReference type="SUPFAM" id="SSF47336">
    <property type="entry name" value="ACP-like"/>
    <property type="match status" value="3"/>
</dbReference>
<organism evidence="7 8">
    <name type="scientific">Ustilaginoidea virens</name>
    <name type="common">Rice false smut fungus</name>
    <name type="synonym">Villosiclava virens</name>
    <dbReference type="NCBI Taxonomy" id="1159556"/>
    <lineage>
        <taxon>Eukaryota</taxon>
        <taxon>Fungi</taxon>
        <taxon>Dikarya</taxon>
        <taxon>Ascomycota</taxon>
        <taxon>Pezizomycotina</taxon>
        <taxon>Sordariomycetes</taxon>
        <taxon>Hypocreomycetidae</taxon>
        <taxon>Hypocreales</taxon>
        <taxon>Clavicipitaceae</taxon>
        <taxon>Ustilaginoidea</taxon>
    </lineage>
</organism>
<dbReference type="InterPro" id="IPR042099">
    <property type="entry name" value="ANL_N_sf"/>
</dbReference>
<dbReference type="GO" id="GO:0005737">
    <property type="term" value="C:cytoplasm"/>
    <property type="evidence" value="ECO:0007669"/>
    <property type="project" value="TreeGrafter"/>
</dbReference>
<dbReference type="PROSITE" id="PS00012">
    <property type="entry name" value="PHOSPHOPANTETHEINE"/>
    <property type="match status" value="1"/>
</dbReference>
<dbReference type="CDD" id="cd19545">
    <property type="entry name" value="FUM14_C_NRPS-like"/>
    <property type="match status" value="1"/>
</dbReference>
<dbReference type="Proteomes" id="UP000054053">
    <property type="component" value="Unassembled WGS sequence"/>
</dbReference>
<dbReference type="SUPFAM" id="SSF52777">
    <property type="entry name" value="CoA-dependent acyltransferases"/>
    <property type="match status" value="7"/>
</dbReference>
<keyword evidence="2" id="KW-0596">Phosphopantetheine</keyword>
<sequence length="2662" mass="291053">MSLDLPPILQYFLSKPASIDVADATEKDVTDIERPPCGPEIAMQTAWAIVLGADAKSLARDSHFFKLGGDACKVFSLCRLCGANGVQLTPRDVYTHPVLKDVSALRQNNSYRANGQTGLTKLAAKNEMRSYASRVCQVDEGSIVDILPCTPLQEGLLALTGKDPGAYVARMKFRIDKSIHLDRLRDACNQVVVMNPILRTRMVSIPGHGIVQAVLAEEAHWESEAAQAKPPMGLGTRLTSFHMLPRGADGEGVLLWEMHHAIYDGWSMDLMLREVEQVYGQSGELQHLHAMDDFLDYVSGVDERTKSEFWQSQFSEIQGAHFPAWEAGTPSPAPDCRLEITVDRLKWSGVEYTPTILLRAAWAVVAASCTGANEAILGVTVNGRQAPVGGIEVMVGPAIATFPVRIGVDADQHVDAFLQGIQRQSADLIPFEQTGLQYIRRVSEEAGLACDFQTLLIVQSTGGAGGGRRGDQDAGSPLLPEIDDETSTNAWRDFSTNALIIECNVESRSAHIFLDFDSSLISRDEVRHVAGNLAAVLRLLSDESHYSHRVGSIAAETQTPFGLHRIWGWNQRVPPARHACIHHLVAQRVQQQPSAPAVCAWDGDLTYSQLHDLSGNLASRLVSMGAAGTFVPLFFEKSMWMPVAALSVMKAGGACVAFDMTLPEERLRSLAAQIPFRLAISSVENTGLAKKLIAEDVDMLVVGPRSRSVAPPEQVVELPSVQPSQTLYVVFTSGSTGTPKAAMISHQNFCSAIAHQQEHLLYSEKSRILDFSSYAFDVTWANLLHSFTTGGCICVPSAFERENQLAESITKYRANLVDMTTSLARMLGPDVLSKLDVLTLGGEAVQPTDALLAGNATTIINAYGPAECTTSVTCGKVRLPTITIGRGIGVCTWVVNAHNPEMLVPLGEVGELWIEGPLVGQGYFNNPEKTAQSFVESPRWLLRGTTDQEGRRGCLYRTGDLVRYLPSGELVFIGRKDTQVKIRGQRVELGEVEYQVSESMKLYKGDDIRSVTVVVESIRPKSSSGPVLVALVSLECQTGEMEQGELQARVQHLASASSENLSSRIPVYMVPVAYIAVEGIPLTPSGKLDRRKIVSIAESAWNGNRGQPRSVTEQSVVHETLTDTEKVLQQIWMSVLNLPAEEVSASKAFTRIGGDSISAMQIVAQCRQRNLATTVRDVLEAGSIRSLAGRCKPICQKALLLDSAAEDQEERVDEPFDLSPIQQLFFTEFPDGLNHFNQSFVLELGKKVAGESIAAAVQDLAERHSILRARFHPPRGETGWTQSISASGPGSFAFEEHSVSGQDQVTQLSQWRQENFDIRSGPVFACDLFNLPDGSQLVTLSAHHLVVDLVSWRVIWADLQDHIEQGKLVSAPTVSWRSWIQEQIRASRHLSPMDVLPFSVPPANVGFWGLDAADDTMANSSVAALHVFDSLVTSLLYGQANESLRTEPIDILLGAMVHSFAEAFPERDPLVPWIEGHGREQMQSHTDVSGTVGWFTTICPVPVAVTAGDSVLHAIRLAKDTRRAIPGKGLPYFACRFYSQSGREAFRHHDQCEVTFNLTGRFQQLEADDGLFRYSPQMRGDAESVSVIAGSARRPTVIEINGDVEGDMLTVSFQTNRNIRHGDRLRRWVAAFGREVESAVEELARSRPALTLGDVPLLRVPYEGFDRLMREQLPGLGIRPDNVADLLPCSPLQEGILLSLDKEDASYDTSSIWRCVGKDGATTIDGDAPVRMETAWRAVVKRHTILSTVFALHPEGKGYLQVVLREVQSQVATRSSGAEAPETVLGRAESPRFASNEPQHAFTICRSDSGDMACRLDINHALIDAVSMSAILHDLVCIYHGITPAPAPPFSDMMRYICSVPTAQRLAPWASMLAGVKPCEFPISNTLDSDVLDGTRSNTSSDVWALDLPGDGPTSLCRAAGVTRAVFFQVVWAMTLGYFVGTHDVCFGYVASGRDAPIDGIESMPHRPARASRGILKAVNAKSIERLSMQHTSLAEVQHMLGISDKKLFNTSISVRESERSAAAVEQSLSLVPVAEADHHEFDLTLHVSFDGDLLDASIEYRQPNISREVVRQVAGVLSAAVDFLLLGNFDSASAQVNGYGEVGEETSNSFHRHLVGSDEATTTAFWKTQFEGTTGSHFPEIQPFQHGTKEIWAEAVFHPSCDIGDLEDAAAVASIRAAWALLASSLVGSTEAVFGAVVESALLPVRISVDRNDTIESFLQAIQQQERDARQFCKTGLEKIRRIDDNCALACDFQTILSVIAGGDDETTPPPVPFAILVTYEVRPAGSRVTVRYNTALVGKSQVTRWYNQFTHILAQFLDRSFHGKKLDDMSLVNSHDLLDICRWNSGAGSVKAGQYAADQLMAQLLNVHTWIVETDNPQRLAPIGAVGELCLEISRVGTKGLDATFHSDAASTQQQAAWLDRVAGRRGHRTGYLARYHHRGSLQVQGRKDTEVTFRGRRFNLETVEKRVRETISALKTEWTPAEVVVELVQTKDGEGKILAAFVSTDRASEGRDETAVQEISSRVRRALARVVPGVMIPAVLIPFGRDVFVAADDGRVDRLALRQHASELTVAEMTASSRAAEKHAPSEVVEKQMQGLWAEALSMKPDEIDLGDNFFRIGGDSILAMKLVGLARKSGLLLTVRDVFKQPVLRELCSCLPLP</sequence>
<dbReference type="CDD" id="cd05918">
    <property type="entry name" value="A_NRPS_SidN3_like"/>
    <property type="match status" value="1"/>
</dbReference>
<feature type="domain" description="Carrier" evidence="6">
    <location>
        <begin position="1119"/>
        <end position="1195"/>
    </location>
</feature>
<keyword evidence="4" id="KW-0436">Ligase</keyword>
<dbReference type="CDD" id="cd19542">
    <property type="entry name" value="CT_NRPS-like"/>
    <property type="match status" value="1"/>
</dbReference>
<dbReference type="InterPro" id="IPR036736">
    <property type="entry name" value="ACP-like_sf"/>
</dbReference>
<dbReference type="Gene3D" id="2.30.38.10">
    <property type="entry name" value="Luciferase, Domain 3"/>
    <property type="match status" value="1"/>
</dbReference>
<dbReference type="Gene3D" id="3.30.559.30">
    <property type="entry name" value="Nonribosomal peptide synthetase, condensation domain"/>
    <property type="match status" value="4"/>
</dbReference>
<dbReference type="Gene3D" id="3.30.559.10">
    <property type="entry name" value="Chloramphenicol acetyltransferase-like domain"/>
    <property type="match status" value="3"/>
</dbReference>
<evidence type="ECO:0000313" key="7">
    <source>
        <dbReference type="EMBL" id="GAO15125.1"/>
    </source>
</evidence>